<keyword evidence="11" id="KW-1185">Reference proteome</keyword>
<dbReference type="InterPro" id="IPR058578">
    <property type="entry name" value="IspG_TIM"/>
</dbReference>
<reference evidence="10 11" key="1">
    <citation type="submission" date="2023-10" db="EMBL/GenBank/DDBJ databases">
        <title>Bacteria for the degradation of biodegradable plastic PBAT(Polybutylene adipate terephthalate).</title>
        <authorList>
            <person name="Weon H.-Y."/>
            <person name="Yeon J."/>
        </authorList>
    </citation>
    <scope>NUCLEOTIDE SEQUENCE [LARGE SCALE GENOMIC DNA]</scope>
    <source>
        <strain evidence="10 11">SBD 7-3</strain>
    </source>
</reference>
<feature type="domain" description="IspG TIM-barrel" evidence="8">
    <location>
        <begin position="39"/>
        <end position="301"/>
    </location>
</feature>
<evidence type="ECO:0000256" key="5">
    <source>
        <dbReference type="ARBA" id="ARBA00023014"/>
    </source>
</evidence>
<dbReference type="EMBL" id="CP136336">
    <property type="protein sequence ID" value="WOB10672.1"/>
    <property type="molecule type" value="Genomic_DNA"/>
</dbReference>
<comment type="function">
    <text evidence="7">Converts 2C-methyl-D-erythritol 2,4-cyclodiphosphate (ME-2,4cPP) into 1-hydroxy-2-methyl-2-(E)-butenyl 4-diphosphate.</text>
</comment>
<keyword evidence="3 7" id="KW-0560">Oxidoreductase</keyword>
<dbReference type="Gene3D" id="3.30.413.10">
    <property type="entry name" value="Sulfite Reductase Hemoprotein, domain 1"/>
    <property type="match status" value="1"/>
</dbReference>
<dbReference type="NCBIfam" id="NF001540">
    <property type="entry name" value="PRK00366.1"/>
    <property type="match status" value="1"/>
</dbReference>
<comment type="pathway">
    <text evidence="7">Isoprenoid biosynthesis; isopentenyl diphosphate biosynthesis via DXP pathway; isopentenyl diphosphate from 1-deoxy-D-xylulose 5-phosphate: step 5/6.</text>
</comment>
<gene>
    <name evidence="7 10" type="primary">ispG</name>
    <name evidence="10" type="synonym">gcpE</name>
    <name evidence="10" type="ORF">RXV79_11580</name>
</gene>
<proteinExistence type="inferred from homology"/>
<feature type="binding site" evidence="7">
    <location>
        <position position="323"/>
    </location>
    <ligand>
        <name>[4Fe-4S] cluster</name>
        <dbReference type="ChEBI" id="CHEBI:49883"/>
    </ligand>
</feature>
<dbReference type="Pfam" id="PF04551">
    <property type="entry name" value="GcpE"/>
    <property type="match status" value="1"/>
</dbReference>
<dbReference type="Proteomes" id="UP001303946">
    <property type="component" value="Chromosome"/>
</dbReference>
<dbReference type="EC" id="1.17.7.3" evidence="7"/>
<dbReference type="InterPro" id="IPR011005">
    <property type="entry name" value="Dihydropteroate_synth-like_sf"/>
</dbReference>
<dbReference type="PIRSF" id="PIRSF004640">
    <property type="entry name" value="IspG"/>
    <property type="match status" value="1"/>
</dbReference>
<dbReference type="InterPro" id="IPR004588">
    <property type="entry name" value="IspG_bac-typ"/>
</dbReference>
<dbReference type="HAMAP" id="MF_00159">
    <property type="entry name" value="IspG"/>
    <property type="match status" value="1"/>
</dbReference>
<dbReference type="NCBIfam" id="TIGR00612">
    <property type="entry name" value="ispG_gcpE"/>
    <property type="match status" value="1"/>
</dbReference>
<dbReference type="RefSeq" id="WP_316703569.1">
    <property type="nucleotide sequence ID" value="NZ_CP136336.1"/>
</dbReference>
<evidence type="ECO:0000256" key="1">
    <source>
        <dbReference type="ARBA" id="ARBA00022485"/>
    </source>
</evidence>
<dbReference type="Gene3D" id="3.20.20.20">
    <property type="entry name" value="Dihydropteroate synthase-like"/>
    <property type="match status" value="1"/>
</dbReference>
<feature type="binding site" evidence="7">
    <location>
        <position position="373"/>
    </location>
    <ligand>
        <name>[4Fe-4S] cluster</name>
        <dbReference type="ChEBI" id="CHEBI:49883"/>
    </ligand>
</feature>
<evidence type="ECO:0000256" key="4">
    <source>
        <dbReference type="ARBA" id="ARBA00023004"/>
    </source>
</evidence>
<evidence type="ECO:0000259" key="8">
    <source>
        <dbReference type="Pfam" id="PF04551"/>
    </source>
</evidence>
<keyword evidence="2 7" id="KW-0479">Metal-binding</keyword>
<evidence type="ECO:0000256" key="7">
    <source>
        <dbReference type="HAMAP-Rule" id="MF_00159"/>
    </source>
</evidence>
<comment type="cofactor">
    <cofactor evidence="7">
        <name>[4Fe-4S] cluster</name>
        <dbReference type="ChEBI" id="CHEBI:49883"/>
    </cofactor>
    <text evidence="7">Binds 1 [4Fe-4S] cluster.</text>
</comment>
<dbReference type="PANTHER" id="PTHR30454">
    <property type="entry name" value="4-HYDROXY-3-METHYLBUT-2-EN-1-YL DIPHOSPHATE SYNTHASE"/>
    <property type="match status" value="1"/>
</dbReference>
<evidence type="ECO:0000256" key="6">
    <source>
        <dbReference type="ARBA" id="ARBA00023229"/>
    </source>
</evidence>
<keyword evidence="4 7" id="KW-0408">Iron</keyword>
<dbReference type="InterPro" id="IPR016425">
    <property type="entry name" value="IspG_bac"/>
</dbReference>
<organism evidence="10 11">
    <name type="scientific">Piscinibacter gummiphilus</name>
    <dbReference type="NCBI Taxonomy" id="946333"/>
    <lineage>
        <taxon>Bacteria</taxon>
        <taxon>Pseudomonadati</taxon>
        <taxon>Pseudomonadota</taxon>
        <taxon>Betaproteobacteria</taxon>
        <taxon>Burkholderiales</taxon>
        <taxon>Sphaerotilaceae</taxon>
        <taxon>Piscinibacter</taxon>
    </lineage>
</organism>
<comment type="catalytic activity">
    <reaction evidence="7">
        <text>(2E)-4-hydroxy-3-methylbut-2-enyl diphosphate + oxidized [flavodoxin] + H2O + 2 H(+) = 2-C-methyl-D-erythritol 2,4-cyclic diphosphate + reduced [flavodoxin]</text>
        <dbReference type="Rhea" id="RHEA:43604"/>
        <dbReference type="Rhea" id="RHEA-COMP:10622"/>
        <dbReference type="Rhea" id="RHEA-COMP:10623"/>
        <dbReference type="ChEBI" id="CHEBI:15377"/>
        <dbReference type="ChEBI" id="CHEBI:15378"/>
        <dbReference type="ChEBI" id="CHEBI:57618"/>
        <dbReference type="ChEBI" id="CHEBI:58210"/>
        <dbReference type="ChEBI" id="CHEBI:58483"/>
        <dbReference type="ChEBI" id="CHEBI:128753"/>
        <dbReference type="EC" id="1.17.7.3"/>
    </reaction>
</comment>
<keyword evidence="1 7" id="KW-0004">4Fe-4S</keyword>
<evidence type="ECO:0000259" key="9">
    <source>
        <dbReference type="Pfam" id="PF26540"/>
    </source>
</evidence>
<evidence type="ECO:0000313" key="10">
    <source>
        <dbReference type="EMBL" id="WOB10672.1"/>
    </source>
</evidence>
<dbReference type="InterPro" id="IPR058579">
    <property type="entry name" value="IspG_C"/>
</dbReference>
<accession>A0ABZ0D0A1</accession>
<comment type="similarity">
    <text evidence="7">Belongs to the IspG family.</text>
</comment>
<dbReference type="InterPro" id="IPR045854">
    <property type="entry name" value="NO2/SO3_Rdtase_4Fe4S_sf"/>
</dbReference>
<dbReference type="GO" id="GO:0046429">
    <property type="term" value="F:4-hydroxy-3-methylbut-2-en-1-yl diphosphate synthase activity (ferredoxin)"/>
    <property type="evidence" value="ECO:0007669"/>
    <property type="project" value="UniProtKB-EC"/>
</dbReference>
<evidence type="ECO:0000313" key="11">
    <source>
        <dbReference type="Proteomes" id="UP001303946"/>
    </source>
</evidence>
<keyword evidence="6 7" id="KW-0414">Isoprene biosynthesis</keyword>
<feature type="binding site" evidence="7">
    <location>
        <position position="366"/>
    </location>
    <ligand>
        <name>[4Fe-4S] cluster</name>
        <dbReference type="ChEBI" id="CHEBI:49883"/>
    </ligand>
</feature>
<evidence type="ECO:0000256" key="3">
    <source>
        <dbReference type="ARBA" id="ARBA00023002"/>
    </source>
</evidence>
<keyword evidence="5 7" id="KW-0411">Iron-sulfur</keyword>
<protein>
    <recommendedName>
        <fullName evidence="7">4-hydroxy-3-methylbut-2-en-1-yl diphosphate synthase (flavodoxin)</fullName>
        <ecNumber evidence="7">1.17.7.3</ecNumber>
    </recommendedName>
    <alternativeName>
        <fullName evidence="7">1-hydroxy-2-methyl-2-(E)-butenyl 4-diphosphate synthase</fullName>
    </alternativeName>
</protein>
<sequence length="437" mass="47272">MTQARPALDAALLDAFIEPAVPLVRRNLQAQVRWGSRLVTIGGDAPVRVQSMTNTDTVDAIETAIQVKELAVAGSELVRITVNTPEAAAAVPHIRDQLDRMGIDVPLVGDFHYNGHRLLTDYPACAEALSKYRINPGNVGKGDKRDKQFAQMVEVAAKYDKVVRIGVNWGSLDQELLAQMMDENAKLAEPFEPQQIMYRAIITSAIESARRAEEVGLRAEQIVLSCKMSGVQDLVSVYRALAKRCDYPLHLGLTEAGMGTKGTVASTAALSLLLQEGIGDTIRVSLTPQPGEARTQEVVVALEILQALGLRSFNPSVTACPGCGRTTSTTFQELAKQIDDYLRLQMPVWRARYPGVEKMKVAVMGCIVNGPGESKHADIGISLPGTGEAPAAPVFIDGEKALTLRGERIAEEFQALVENYIEKRYGSATAQHSTAPA</sequence>
<dbReference type="PANTHER" id="PTHR30454:SF0">
    <property type="entry name" value="4-HYDROXY-3-METHYLBUT-2-EN-1-YL DIPHOSPHATE SYNTHASE (FERREDOXIN), CHLOROPLASTIC"/>
    <property type="match status" value="1"/>
</dbReference>
<dbReference type="SUPFAM" id="SSF56014">
    <property type="entry name" value="Nitrite and sulphite reductase 4Fe-4S domain-like"/>
    <property type="match status" value="1"/>
</dbReference>
<evidence type="ECO:0000256" key="2">
    <source>
        <dbReference type="ARBA" id="ARBA00022723"/>
    </source>
</evidence>
<feature type="binding site" evidence="7">
    <location>
        <position position="320"/>
    </location>
    <ligand>
        <name>[4Fe-4S] cluster</name>
        <dbReference type="ChEBI" id="CHEBI:49883"/>
    </ligand>
</feature>
<dbReference type="Pfam" id="PF26540">
    <property type="entry name" value="GcpE_C"/>
    <property type="match status" value="1"/>
</dbReference>
<name>A0ABZ0D0A1_9BURK</name>
<feature type="domain" description="IspG C-terminal" evidence="9">
    <location>
        <begin position="317"/>
        <end position="418"/>
    </location>
</feature>